<accession>X0WZT7</accession>
<gene>
    <name evidence="1" type="ORF">S01H1_66325</name>
</gene>
<organism evidence="1">
    <name type="scientific">marine sediment metagenome</name>
    <dbReference type="NCBI Taxonomy" id="412755"/>
    <lineage>
        <taxon>unclassified sequences</taxon>
        <taxon>metagenomes</taxon>
        <taxon>ecological metagenomes</taxon>
    </lineage>
</organism>
<dbReference type="AlphaFoldDB" id="X0WZT7"/>
<sequence length="53" mass="6411">GLNDIRHVDNVAKAVMERRELDLKERAELERAGKEMWAKLPPNYQWLKDWEYV</sequence>
<name>X0WZT7_9ZZZZ</name>
<dbReference type="EMBL" id="BARS01043850">
    <property type="protein sequence ID" value="GAG29933.1"/>
    <property type="molecule type" value="Genomic_DNA"/>
</dbReference>
<feature type="non-terminal residue" evidence="1">
    <location>
        <position position="1"/>
    </location>
</feature>
<proteinExistence type="predicted"/>
<comment type="caution">
    <text evidence="1">The sequence shown here is derived from an EMBL/GenBank/DDBJ whole genome shotgun (WGS) entry which is preliminary data.</text>
</comment>
<evidence type="ECO:0000313" key="1">
    <source>
        <dbReference type="EMBL" id="GAG29933.1"/>
    </source>
</evidence>
<reference evidence="1" key="1">
    <citation type="journal article" date="2014" name="Front. Microbiol.">
        <title>High frequency of phylogenetically diverse reductive dehalogenase-homologous genes in deep subseafloor sedimentary metagenomes.</title>
        <authorList>
            <person name="Kawai M."/>
            <person name="Futagami T."/>
            <person name="Toyoda A."/>
            <person name="Takaki Y."/>
            <person name="Nishi S."/>
            <person name="Hori S."/>
            <person name="Arai W."/>
            <person name="Tsubouchi T."/>
            <person name="Morono Y."/>
            <person name="Uchiyama I."/>
            <person name="Ito T."/>
            <person name="Fujiyama A."/>
            <person name="Inagaki F."/>
            <person name="Takami H."/>
        </authorList>
    </citation>
    <scope>NUCLEOTIDE SEQUENCE</scope>
    <source>
        <strain evidence="1">Expedition CK06-06</strain>
    </source>
</reference>
<protein>
    <submittedName>
        <fullName evidence="1">Uncharacterized protein</fullName>
    </submittedName>
</protein>